<comment type="caution">
    <text evidence="1">The sequence shown here is derived from an EMBL/GenBank/DDBJ whole genome shotgun (WGS) entry which is preliminary data.</text>
</comment>
<accession>A0AAV5MKT2</accession>
<evidence type="ECO:0008006" key="3">
    <source>
        <dbReference type="Google" id="ProtNLM"/>
    </source>
</evidence>
<evidence type="ECO:0000313" key="2">
    <source>
        <dbReference type="Proteomes" id="UP001054252"/>
    </source>
</evidence>
<dbReference type="EMBL" id="BPVZ01000374">
    <property type="protein sequence ID" value="GKV50515.1"/>
    <property type="molecule type" value="Genomic_DNA"/>
</dbReference>
<gene>
    <name evidence="1" type="ORF">SLEP1_g57217</name>
</gene>
<dbReference type="Proteomes" id="UP001054252">
    <property type="component" value="Unassembled WGS sequence"/>
</dbReference>
<organism evidence="1 2">
    <name type="scientific">Rubroshorea leprosula</name>
    <dbReference type="NCBI Taxonomy" id="152421"/>
    <lineage>
        <taxon>Eukaryota</taxon>
        <taxon>Viridiplantae</taxon>
        <taxon>Streptophyta</taxon>
        <taxon>Embryophyta</taxon>
        <taxon>Tracheophyta</taxon>
        <taxon>Spermatophyta</taxon>
        <taxon>Magnoliopsida</taxon>
        <taxon>eudicotyledons</taxon>
        <taxon>Gunneridae</taxon>
        <taxon>Pentapetalae</taxon>
        <taxon>rosids</taxon>
        <taxon>malvids</taxon>
        <taxon>Malvales</taxon>
        <taxon>Dipterocarpaceae</taxon>
        <taxon>Rubroshorea</taxon>
    </lineage>
</organism>
<sequence>MLTEEREHNPGWAKDCLRLCWECTFSSSVIIITQLFFI</sequence>
<dbReference type="AlphaFoldDB" id="A0AAV5MKT2"/>
<reference evidence="1 2" key="1">
    <citation type="journal article" date="2021" name="Commun. Biol.">
        <title>The genome of Shorea leprosula (Dipterocarpaceae) highlights the ecological relevance of drought in aseasonal tropical rainforests.</title>
        <authorList>
            <person name="Ng K.K.S."/>
            <person name="Kobayashi M.J."/>
            <person name="Fawcett J.A."/>
            <person name="Hatakeyama M."/>
            <person name="Paape T."/>
            <person name="Ng C.H."/>
            <person name="Ang C.C."/>
            <person name="Tnah L.H."/>
            <person name="Lee C.T."/>
            <person name="Nishiyama T."/>
            <person name="Sese J."/>
            <person name="O'Brien M.J."/>
            <person name="Copetti D."/>
            <person name="Mohd Noor M.I."/>
            <person name="Ong R.C."/>
            <person name="Putra M."/>
            <person name="Sireger I.Z."/>
            <person name="Indrioko S."/>
            <person name="Kosugi Y."/>
            <person name="Izuno A."/>
            <person name="Isagi Y."/>
            <person name="Lee S.L."/>
            <person name="Shimizu K.K."/>
        </authorList>
    </citation>
    <scope>NUCLEOTIDE SEQUENCE [LARGE SCALE GENOMIC DNA]</scope>
    <source>
        <strain evidence="1">214</strain>
    </source>
</reference>
<name>A0AAV5MKT2_9ROSI</name>
<keyword evidence="2" id="KW-1185">Reference proteome</keyword>
<evidence type="ECO:0000313" key="1">
    <source>
        <dbReference type="EMBL" id="GKV50515.1"/>
    </source>
</evidence>
<protein>
    <recommendedName>
        <fullName evidence="3">Photosystem II protein L</fullName>
    </recommendedName>
</protein>
<proteinExistence type="predicted"/>